<feature type="compositionally biased region" description="Low complexity" evidence="4">
    <location>
        <begin position="164"/>
        <end position="175"/>
    </location>
</feature>
<feature type="compositionally biased region" description="Polar residues" evidence="4">
    <location>
        <begin position="149"/>
        <end position="159"/>
    </location>
</feature>
<feature type="region of interest" description="Disordered" evidence="4">
    <location>
        <begin position="267"/>
        <end position="448"/>
    </location>
</feature>
<dbReference type="PANTHER" id="PTHR15818:SF2">
    <property type="entry name" value="G-PATCH DOMAIN AND KOW MOTIFS-CONTAINING PROTEIN"/>
    <property type="match status" value="1"/>
</dbReference>
<dbReference type="PANTHER" id="PTHR15818">
    <property type="entry name" value="G PATCH AND KOW-CONTAINING"/>
    <property type="match status" value="1"/>
</dbReference>
<reference evidence="6" key="1">
    <citation type="journal article" date="2020" name="Fungal Divers.">
        <title>Resolving the Mortierellaceae phylogeny through synthesis of multi-gene phylogenetics and phylogenomics.</title>
        <authorList>
            <person name="Vandepol N."/>
            <person name="Liber J."/>
            <person name="Desiro A."/>
            <person name="Na H."/>
            <person name="Kennedy M."/>
            <person name="Barry K."/>
            <person name="Grigoriev I.V."/>
            <person name="Miller A.N."/>
            <person name="O'Donnell K."/>
            <person name="Stajich J.E."/>
            <person name="Bonito G."/>
        </authorList>
    </citation>
    <scope>NUCLEOTIDE SEQUENCE</scope>
    <source>
        <strain evidence="6">NRRL 28262</strain>
    </source>
</reference>
<comment type="caution">
    <text evidence="6">The sequence shown here is derived from an EMBL/GenBank/DDBJ whole genome shotgun (WGS) entry which is preliminary data.</text>
</comment>
<name>A0AAD4DD11_9FUNG</name>
<feature type="domain" description="Spp2/MOS2 G-patch" evidence="5">
    <location>
        <begin position="227"/>
        <end position="279"/>
    </location>
</feature>
<feature type="region of interest" description="Disordered" evidence="4">
    <location>
        <begin position="1"/>
        <end position="25"/>
    </location>
</feature>
<gene>
    <name evidence="6" type="ORF">BGZ95_010480</name>
</gene>
<sequence>MSAEAPPPPPPGDNNGAPFKMSFGAGAIKGKGKTLLTRPAAPLVKPTGAFGAPSTEAPTERHVDELIRGLDGNKIESLAPQEEAKQLVIPKLENEDWRQQALSKRKRGYLPEGSSNSKDQAVTMETEEADETRVGLQIGKRVKVEQKTTTDQGSPSSMDVDSDTTTTTTTTTTVVIEETIEEMAARKILEAASGESGEGARRLILQGQENVHQDEVEAFQKNLEELPDEASLEDYAKVPVEEFGAALLRGMGWKGDNNGAEAVEYNRRPALLGLGAKPREPEPSKKKYIKPGESRTPQSIPVPSRNSTARPSSSSSHRDSRDTRDARDRDGRDSKDTRDRDDRDSRESSRSARDDRDHRDRRNRDDRDSRGDGGYRDHRDREREKERGDRDTGDTRDSRDSRRDDRDRDRDRDYRREDRREDRRDHRGEDRRRDRSRDRERDRARSRR</sequence>
<dbReference type="Proteomes" id="UP001194580">
    <property type="component" value="Unassembled WGS sequence"/>
</dbReference>
<comment type="similarity">
    <text evidence="2">Belongs to the SPP2 family.</text>
</comment>
<keyword evidence="3" id="KW-0539">Nucleus</keyword>
<evidence type="ECO:0000256" key="3">
    <source>
        <dbReference type="ARBA" id="ARBA00023242"/>
    </source>
</evidence>
<dbReference type="EMBL" id="JAAAIL010000703">
    <property type="protein sequence ID" value="KAG0273727.1"/>
    <property type="molecule type" value="Genomic_DNA"/>
</dbReference>
<evidence type="ECO:0000259" key="5">
    <source>
        <dbReference type="Pfam" id="PF12656"/>
    </source>
</evidence>
<evidence type="ECO:0000256" key="4">
    <source>
        <dbReference type="SAM" id="MobiDB-lite"/>
    </source>
</evidence>
<dbReference type="InterPro" id="IPR045166">
    <property type="entry name" value="Spp2-like"/>
</dbReference>
<feature type="compositionally biased region" description="Pro residues" evidence="4">
    <location>
        <begin position="1"/>
        <end position="12"/>
    </location>
</feature>
<evidence type="ECO:0000313" key="7">
    <source>
        <dbReference type="Proteomes" id="UP001194580"/>
    </source>
</evidence>
<organism evidence="6 7">
    <name type="scientific">Linnemannia exigua</name>
    <dbReference type="NCBI Taxonomy" id="604196"/>
    <lineage>
        <taxon>Eukaryota</taxon>
        <taxon>Fungi</taxon>
        <taxon>Fungi incertae sedis</taxon>
        <taxon>Mucoromycota</taxon>
        <taxon>Mortierellomycotina</taxon>
        <taxon>Mortierellomycetes</taxon>
        <taxon>Mortierellales</taxon>
        <taxon>Mortierellaceae</taxon>
        <taxon>Linnemannia</taxon>
    </lineage>
</organism>
<evidence type="ECO:0000256" key="2">
    <source>
        <dbReference type="ARBA" id="ARBA00008576"/>
    </source>
</evidence>
<feature type="compositionally biased region" description="Basic and acidic residues" evidence="4">
    <location>
        <begin position="316"/>
        <end position="448"/>
    </location>
</feature>
<feature type="region of interest" description="Disordered" evidence="4">
    <location>
        <begin position="103"/>
        <end position="175"/>
    </location>
</feature>
<accession>A0AAD4DD11</accession>
<proteinExistence type="inferred from homology"/>
<dbReference type="GO" id="GO:0000398">
    <property type="term" value="P:mRNA splicing, via spliceosome"/>
    <property type="evidence" value="ECO:0007669"/>
    <property type="project" value="InterPro"/>
</dbReference>
<dbReference type="InterPro" id="IPR026822">
    <property type="entry name" value="Spp2/MOS2_G-patch"/>
</dbReference>
<feature type="compositionally biased region" description="Basic and acidic residues" evidence="4">
    <location>
        <begin position="277"/>
        <end position="293"/>
    </location>
</feature>
<evidence type="ECO:0000256" key="1">
    <source>
        <dbReference type="ARBA" id="ARBA00004123"/>
    </source>
</evidence>
<comment type="subcellular location">
    <subcellularLocation>
        <location evidence="1">Nucleus</location>
    </subcellularLocation>
</comment>
<dbReference type="GO" id="GO:0005681">
    <property type="term" value="C:spliceosomal complex"/>
    <property type="evidence" value="ECO:0007669"/>
    <property type="project" value="TreeGrafter"/>
</dbReference>
<dbReference type="AlphaFoldDB" id="A0AAD4DD11"/>
<feature type="compositionally biased region" description="Polar residues" evidence="4">
    <location>
        <begin position="295"/>
        <end position="309"/>
    </location>
</feature>
<evidence type="ECO:0000313" key="6">
    <source>
        <dbReference type="EMBL" id="KAG0273727.1"/>
    </source>
</evidence>
<protein>
    <recommendedName>
        <fullName evidence="5">Spp2/MOS2 G-patch domain-containing protein</fullName>
    </recommendedName>
</protein>
<keyword evidence="7" id="KW-1185">Reference proteome</keyword>
<dbReference type="Pfam" id="PF12656">
    <property type="entry name" value="G-patch_2"/>
    <property type="match status" value="1"/>
</dbReference>